<feature type="transmembrane region" description="Helical" evidence="1">
    <location>
        <begin position="25"/>
        <end position="47"/>
    </location>
</feature>
<evidence type="ECO:0008006" key="4">
    <source>
        <dbReference type="Google" id="ProtNLM"/>
    </source>
</evidence>
<sequence>MKFLRASKAVLKAYLTAELIRSKGLAFGLMSLAIWLSMFITPVTFFAESQAQAGTLSAGVLIGISVFLAYSTATWDWAWLLRWLLQLGVLEYVIASGSSIFTHYLGMVPVSIAWYSVALLIAYGVVSTFVAPPTIALVNPLLFLAGVASLLFVLLAYAMLLGGTIIGAGSAGPVVEFISWILPVATGGLTPLKSLPTVVQNIALATPFSYPAELIRYSLGVSNPILDPNLTALIGILYSTAFLAFSTAFMKYQLRKMLKEGVKSVAAF</sequence>
<evidence type="ECO:0000313" key="3">
    <source>
        <dbReference type="Proteomes" id="UP000244093"/>
    </source>
</evidence>
<organism evidence="2 3">
    <name type="scientific">Zestosphaera tikiterensis</name>
    <dbReference type="NCBI Taxonomy" id="1973259"/>
    <lineage>
        <taxon>Archaea</taxon>
        <taxon>Thermoproteota</taxon>
        <taxon>Thermoprotei</taxon>
        <taxon>Desulfurococcales</taxon>
        <taxon>Desulfurococcaceae</taxon>
        <taxon>Zestosphaera</taxon>
    </lineage>
</organism>
<protein>
    <recommendedName>
        <fullName evidence="4">ABC-2 type transporter domain-containing protein</fullName>
    </recommendedName>
</protein>
<keyword evidence="1" id="KW-0472">Membrane</keyword>
<feature type="transmembrane region" description="Helical" evidence="1">
    <location>
        <begin position="53"/>
        <end position="71"/>
    </location>
</feature>
<name>A0A2R7Y907_9CREN</name>
<dbReference type="Proteomes" id="UP000244093">
    <property type="component" value="Unassembled WGS sequence"/>
</dbReference>
<gene>
    <name evidence="2" type="ORF">B7O98_00940</name>
</gene>
<dbReference type="EMBL" id="NBVN01000001">
    <property type="protein sequence ID" value="PUA34010.1"/>
    <property type="molecule type" value="Genomic_DNA"/>
</dbReference>
<feature type="transmembrane region" description="Helical" evidence="1">
    <location>
        <begin position="142"/>
        <end position="166"/>
    </location>
</feature>
<accession>A0A2R7Y907</accession>
<feature type="transmembrane region" description="Helical" evidence="1">
    <location>
        <begin position="112"/>
        <end position="130"/>
    </location>
</feature>
<evidence type="ECO:0000256" key="1">
    <source>
        <dbReference type="SAM" id="Phobius"/>
    </source>
</evidence>
<proteinExistence type="predicted"/>
<evidence type="ECO:0000313" key="2">
    <source>
        <dbReference type="EMBL" id="PUA34010.1"/>
    </source>
</evidence>
<comment type="caution">
    <text evidence="2">The sequence shown here is derived from an EMBL/GenBank/DDBJ whole genome shotgun (WGS) entry which is preliminary data.</text>
</comment>
<feature type="transmembrane region" description="Helical" evidence="1">
    <location>
        <begin position="83"/>
        <end position="106"/>
    </location>
</feature>
<keyword evidence="1" id="KW-1133">Transmembrane helix</keyword>
<keyword evidence="1" id="KW-0812">Transmembrane</keyword>
<reference evidence="2 3" key="1">
    <citation type="journal article" date="2018" name="Syst. Appl. Microbiol.">
        <title>A new symbiotic nanoarchaeote (Candidatus Nanoclepta minutus) and its host (Zestosphaera tikiterensis gen. nov., sp. nov.) from a New Zealand hot spring.</title>
        <authorList>
            <person name="St John E."/>
            <person name="Liu Y."/>
            <person name="Podar M."/>
            <person name="Stott M.B."/>
            <person name="Meneghin J."/>
            <person name="Chen Z."/>
            <person name="Lagutin K."/>
            <person name="Mitchell K."/>
            <person name="Reysenbach A.L."/>
        </authorList>
    </citation>
    <scope>NUCLEOTIDE SEQUENCE [LARGE SCALE GENOMIC DNA]</scope>
    <source>
        <strain evidence="2">NZ3</strain>
    </source>
</reference>
<feature type="transmembrane region" description="Helical" evidence="1">
    <location>
        <begin position="230"/>
        <end position="250"/>
    </location>
</feature>
<dbReference type="AlphaFoldDB" id="A0A2R7Y907"/>